<name>A0A0K2UMA5_LEPSM</name>
<dbReference type="EMBL" id="HACA01021656">
    <property type="protein sequence ID" value="CDW39017.1"/>
    <property type="molecule type" value="Transcribed_RNA"/>
</dbReference>
<protein>
    <submittedName>
        <fullName evidence="1">Uncharacterized protein</fullName>
    </submittedName>
</protein>
<accession>A0A0K2UMA5</accession>
<organism evidence="1">
    <name type="scientific">Lepeophtheirus salmonis</name>
    <name type="common">Salmon louse</name>
    <name type="synonym">Caligus salmonis</name>
    <dbReference type="NCBI Taxonomy" id="72036"/>
    <lineage>
        <taxon>Eukaryota</taxon>
        <taxon>Metazoa</taxon>
        <taxon>Ecdysozoa</taxon>
        <taxon>Arthropoda</taxon>
        <taxon>Crustacea</taxon>
        <taxon>Multicrustacea</taxon>
        <taxon>Hexanauplia</taxon>
        <taxon>Copepoda</taxon>
        <taxon>Siphonostomatoida</taxon>
        <taxon>Caligidae</taxon>
        <taxon>Lepeophtheirus</taxon>
    </lineage>
</organism>
<reference evidence="1" key="1">
    <citation type="submission" date="2014-05" db="EMBL/GenBank/DDBJ databases">
        <authorList>
            <person name="Chronopoulou M."/>
        </authorList>
    </citation>
    <scope>NUCLEOTIDE SEQUENCE</scope>
    <source>
        <tissue evidence="1">Whole organism</tissue>
    </source>
</reference>
<evidence type="ECO:0000313" key="1">
    <source>
        <dbReference type="EMBL" id="CDW39017.1"/>
    </source>
</evidence>
<proteinExistence type="predicted"/>
<dbReference type="AlphaFoldDB" id="A0A0K2UMA5"/>
<sequence>MSNGLYESSMDGLPTDHKKCNKMFNLFIEDVSGNNCFESN</sequence>